<dbReference type="GeneID" id="94197313"/>
<dbReference type="GO" id="GO:0003677">
    <property type="term" value="F:DNA binding"/>
    <property type="evidence" value="ECO:0007669"/>
    <property type="project" value="UniProtKB-KW"/>
</dbReference>
<dbReference type="EMBL" id="BPLF01000005">
    <property type="protein sequence ID" value="GIX65832.1"/>
    <property type="molecule type" value="Genomic_DNA"/>
</dbReference>
<dbReference type="RefSeq" id="XP_067717901.1">
    <property type="nucleotide sequence ID" value="XM_067861800.1"/>
</dbReference>
<dbReference type="AlphaFoldDB" id="A0AAV4M1P3"/>
<gene>
    <name evidence="1" type="ORF">BcabD6B2_52670</name>
</gene>
<accession>A0AAV4M1P3</accession>
<protein>
    <submittedName>
        <fullName evidence="1">LacI family DNA-binding transcriptional regulator</fullName>
    </submittedName>
</protein>
<name>A0AAV4M1P3_BABCB</name>
<organism evidence="1 2">
    <name type="scientific">Babesia caballi</name>
    <dbReference type="NCBI Taxonomy" id="5871"/>
    <lineage>
        <taxon>Eukaryota</taxon>
        <taxon>Sar</taxon>
        <taxon>Alveolata</taxon>
        <taxon>Apicomplexa</taxon>
        <taxon>Aconoidasida</taxon>
        <taxon>Piroplasmida</taxon>
        <taxon>Babesiidae</taxon>
        <taxon>Babesia</taxon>
    </lineage>
</organism>
<sequence length="194" mass="20705">MLVARNLGWPNPHSRITCGEKPAAPFTESTAHAQSNTQTKIHVVYCTGIVLSVGESGEGCGIHFAERNSGHSALAESQSLPAVMELHKDAFAVYDKTVSVLSVEFERGVYVWVGDEQLSCRDLHCGFPLKNGQGEDSVGSTLIGDLDAISADLAKMLGGADKGAEQNVPSVFHDQRALNKRVEQKGIGEERGSA</sequence>
<dbReference type="Proteomes" id="UP001497744">
    <property type="component" value="Unassembled WGS sequence"/>
</dbReference>
<evidence type="ECO:0000313" key="1">
    <source>
        <dbReference type="EMBL" id="GIX65832.1"/>
    </source>
</evidence>
<keyword evidence="1" id="KW-0238">DNA-binding</keyword>
<keyword evidence="2" id="KW-1185">Reference proteome</keyword>
<proteinExistence type="predicted"/>
<evidence type="ECO:0000313" key="2">
    <source>
        <dbReference type="Proteomes" id="UP001497744"/>
    </source>
</evidence>
<reference evidence="1 2" key="1">
    <citation type="submission" date="2021-06" db="EMBL/GenBank/DDBJ databases">
        <title>Genome sequence of Babesia caballi.</title>
        <authorList>
            <person name="Yamagishi J."/>
            <person name="Kidaka T."/>
            <person name="Ochi A."/>
        </authorList>
    </citation>
    <scope>NUCLEOTIDE SEQUENCE [LARGE SCALE GENOMIC DNA]</scope>
    <source>
        <strain evidence="1">USDA-D6B2</strain>
    </source>
</reference>
<comment type="caution">
    <text evidence="1">The sequence shown here is derived from an EMBL/GenBank/DDBJ whole genome shotgun (WGS) entry which is preliminary data.</text>
</comment>